<dbReference type="Pfam" id="PF09425">
    <property type="entry name" value="Jas_motif"/>
    <property type="match status" value="1"/>
</dbReference>
<dbReference type="InterPro" id="IPR018467">
    <property type="entry name" value="CCT_CS"/>
</dbReference>
<dbReference type="SMART" id="SM00979">
    <property type="entry name" value="TIFY"/>
    <property type="match status" value="1"/>
</dbReference>
<dbReference type="InterPro" id="IPR010399">
    <property type="entry name" value="Tify_dom"/>
</dbReference>
<proteinExistence type="inferred from homology"/>
<keyword evidence="8" id="KW-1185">Reference proteome</keyword>
<comment type="similarity">
    <text evidence="1 4">Belongs to the TIFY/JAZ family.</text>
</comment>
<organism evidence="7 8">
    <name type="scientific">Colocasia esculenta</name>
    <name type="common">Wild taro</name>
    <name type="synonym">Arum esculentum</name>
    <dbReference type="NCBI Taxonomy" id="4460"/>
    <lineage>
        <taxon>Eukaryota</taxon>
        <taxon>Viridiplantae</taxon>
        <taxon>Streptophyta</taxon>
        <taxon>Embryophyta</taxon>
        <taxon>Tracheophyta</taxon>
        <taxon>Spermatophyta</taxon>
        <taxon>Magnoliopsida</taxon>
        <taxon>Liliopsida</taxon>
        <taxon>Araceae</taxon>
        <taxon>Aroideae</taxon>
        <taxon>Colocasieae</taxon>
        <taxon>Colocasia</taxon>
    </lineage>
</organism>
<reference evidence="7" key="1">
    <citation type="submission" date="2017-07" db="EMBL/GenBank/DDBJ databases">
        <title>Taro Niue Genome Assembly and Annotation.</title>
        <authorList>
            <person name="Atibalentja N."/>
            <person name="Keating K."/>
            <person name="Fields C.J."/>
        </authorList>
    </citation>
    <scope>NUCLEOTIDE SEQUENCE</scope>
    <source>
        <strain evidence="7">Niue_2</strain>
        <tissue evidence="7">Leaf</tissue>
    </source>
</reference>
<evidence type="ECO:0000256" key="3">
    <source>
        <dbReference type="ARBA" id="ARBA00022843"/>
    </source>
</evidence>
<dbReference type="EMBL" id="NMUH01011642">
    <property type="protein sequence ID" value="MQM21832.1"/>
    <property type="molecule type" value="Genomic_DNA"/>
</dbReference>
<dbReference type="AlphaFoldDB" id="A0A843XRS7"/>
<feature type="compositionally biased region" description="Polar residues" evidence="5">
    <location>
        <begin position="404"/>
        <end position="419"/>
    </location>
</feature>
<evidence type="ECO:0000256" key="2">
    <source>
        <dbReference type="ARBA" id="ARBA00022819"/>
    </source>
</evidence>
<evidence type="ECO:0000256" key="1">
    <source>
        <dbReference type="ARBA" id="ARBA00008614"/>
    </source>
</evidence>
<evidence type="ECO:0000256" key="5">
    <source>
        <dbReference type="SAM" id="MobiDB-lite"/>
    </source>
</evidence>
<protein>
    <recommendedName>
        <fullName evidence="4">Protein TIFY</fullName>
    </recommendedName>
    <alternativeName>
        <fullName evidence="4">Jasmonate ZIM domain-containing protein</fullName>
    </alternativeName>
</protein>
<dbReference type="Proteomes" id="UP000652761">
    <property type="component" value="Unassembled WGS sequence"/>
</dbReference>
<gene>
    <name evidence="7" type="ORF">Taro_054877</name>
</gene>
<keyword evidence="2 4" id="KW-1184">Jasmonic acid signaling pathway</keyword>
<evidence type="ECO:0000313" key="8">
    <source>
        <dbReference type="Proteomes" id="UP000652761"/>
    </source>
</evidence>
<name>A0A843XRS7_COLES</name>
<comment type="function">
    <text evidence="4">Repressor of jasmonate responses.</text>
</comment>
<feature type="compositionally biased region" description="Low complexity" evidence="5">
    <location>
        <begin position="422"/>
        <end position="438"/>
    </location>
</feature>
<dbReference type="GO" id="GO:2000022">
    <property type="term" value="P:regulation of jasmonic acid mediated signaling pathway"/>
    <property type="evidence" value="ECO:0007669"/>
    <property type="project" value="UniProtKB-UniRule"/>
</dbReference>
<evidence type="ECO:0000313" key="7">
    <source>
        <dbReference type="EMBL" id="MQM21832.1"/>
    </source>
</evidence>
<dbReference type="OrthoDB" id="1939212at2759"/>
<evidence type="ECO:0000259" key="6">
    <source>
        <dbReference type="PROSITE" id="PS51320"/>
    </source>
</evidence>
<keyword evidence="3" id="KW-0832">Ubl conjugation</keyword>
<dbReference type="GO" id="GO:0031347">
    <property type="term" value="P:regulation of defense response"/>
    <property type="evidence" value="ECO:0007669"/>
    <property type="project" value="UniProtKB-UniRule"/>
</dbReference>
<feature type="region of interest" description="Disordered" evidence="5">
    <location>
        <begin position="404"/>
        <end position="438"/>
    </location>
</feature>
<comment type="domain">
    <text evidence="4">The jas domain is required for interaction with COI1.</text>
</comment>
<accession>A0A843XRS7</accession>
<dbReference type="Pfam" id="PF06200">
    <property type="entry name" value="tify"/>
    <property type="match status" value="1"/>
</dbReference>
<dbReference type="InterPro" id="IPR040390">
    <property type="entry name" value="TIFY/JAZ"/>
</dbReference>
<sequence>MPPTATVRRRSCGHNRPFCPLCGYGHRPPPPNAAQQPRFLGSSALNWPFSNKIPAMQQFMNIKVAQDERSKRFMFDQLSSSGLQPMSTVSVFDAVHRSPSMLVPQRYLGIDRQGIQQFQQPSYPALGADLFSGTSAVHRSNEVRMFPAVTPHSIPIATSCPFFKVSGSANGSSPGVTSLKQQPPFIGGSTYVTPESGSMTAASFASRNATKIPSTTAQLTIFYGGMVNVYDDVPLERAQAIMFLAANGSNMNSNVASVGIQKPVAAPPTKVPEDEAISMDQTKDMNQVPMQKNAVQPCTNQCTPMSTNPQGVAQLGNGHNSTDDLTGTRAAGPLVEPPRAIATACGSAAGASFIPRAIPQARKASLVRFLEKRKERVTIAAPYPLPHKSPECTSGCVFDGKSMTAETAHSSSQEQSWRLSTHKNSSSSSNSPSTKLEM</sequence>
<dbReference type="PANTHER" id="PTHR33077:SF90">
    <property type="entry name" value="PROTEIN TIFY 7"/>
    <property type="match status" value="1"/>
</dbReference>
<dbReference type="PROSITE" id="PS51320">
    <property type="entry name" value="TIFY"/>
    <property type="match status" value="1"/>
</dbReference>
<dbReference type="GO" id="GO:0005634">
    <property type="term" value="C:nucleus"/>
    <property type="evidence" value="ECO:0007669"/>
    <property type="project" value="UniProtKB-SubCell"/>
</dbReference>
<comment type="caution">
    <text evidence="7">The sequence shown here is derived from an EMBL/GenBank/DDBJ whole genome shotgun (WGS) entry which is preliminary data.</text>
</comment>
<feature type="domain" description="Tify" evidence="6">
    <location>
        <begin position="212"/>
        <end position="247"/>
    </location>
</feature>
<keyword evidence="4" id="KW-0539">Nucleus</keyword>
<evidence type="ECO:0000256" key="4">
    <source>
        <dbReference type="RuleBase" id="RU369065"/>
    </source>
</evidence>
<dbReference type="GO" id="GO:0009611">
    <property type="term" value="P:response to wounding"/>
    <property type="evidence" value="ECO:0007669"/>
    <property type="project" value="UniProtKB-UniRule"/>
</dbReference>
<dbReference type="PANTHER" id="PTHR33077">
    <property type="entry name" value="PROTEIN TIFY 4A-RELATED-RELATED"/>
    <property type="match status" value="1"/>
</dbReference>
<comment type="subcellular location">
    <subcellularLocation>
        <location evidence="4">Nucleus</location>
    </subcellularLocation>
</comment>